<sequence length="158" mass="18150">MNIYLVEILSNLMIIFIQVFIVFEIERLWNILKGNNSNTAIKLLQYIELPFSGFIKDKKMLRFLSILVYPLIMGLFCAGGIPFLNHFSGTDIKLGSPWGYIAMFGTGYIGMNILIITAYIQRKIAVKKISIDTSSYMIMFYIALLMVSFYVELKIFLS</sequence>
<evidence type="ECO:0000313" key="3">
    <source>
        <dbReference type="Proteomes" id="UP000028703"/>
    </source>
</evidence>
<dbReference type="OrthoDB" id="1257854at2"/>
<evidence type="ECO:0000256" key="1">
    <source>
        <dbReference type="SAM" id="Phobius"/>
    </source>
</evidence>
<reference evidence="2 3" key="1">
    <citation type="submission" date="2014-07" db="EMBL/GenBank/DDBJ databases">
        <title>Genome of Chryseobacterium luteum DSM 18605.</title>
        <authorList>
            <person name="Stropko S.J."/>
            <person name="Pipes S.E."/>
            <person name="Newman J.D."/>
        </authorList>
    </citation>
    <scope>NUCLEOTIDE SEQUENCE [LARGE SCALE GENOMIC DNA]</scope>
    <source>
        <strain evidence="2 3">DSM 18605</strain>
    </source>
</reference>
<comment type="caution">
    <text evidence="2">The sequence shown here is derived from an EMBL/GenBank/DDBJ whole genome shotgun (WGS) entry which is preliminary data.</text>
</comment>
<dbReference type="AlphaFoldDB" id="A0A085ZEC1"/>
<organism evidence="2 3">
    <name type="scientific">Chryseobacterium luteum</name>
    <dbReference type="NCBI Taxonomy" id="421531"/>
    <lineage>
        <taxon>Bacteria</taxon>
        <taxon>Pseudomonadati</taxon>
        <taxon>Bacteroidota</taxon>
        <taxon>Flavobacteriia</taxon>
        <taxon>Flavobacteriales</taxon>
        <taxon>Weeksellaceae</taxon>
        <taxon>Chryseobacterium group</taxon>
        <taxon>Chryseobacterium</taxon>
    </lineage>
</organism>
<feature type="transmembrane region" description="Helical" evidence="1">
    <location>
        <begin position="133"/>
        <end position="151"/>
    </location>
</feature>
<accession>A0A085ZEC1</accession>
<name>A0A085ZEC1_9FLAO</name>
<keyword evidence="3" id="KW-1185">Reference proteome</keyword>
<dbReference type="Proteomes" id="UP000028703">
    <property type="component" value="Unassembled WGS sequence"/>
</dbReference>
<dbReference type="EMBL" id="JPRO01000010">
    <property type="protein sequence ID" value="KFF02785.1"/>
    <property type="molecule type" value="Genomic_DNA"/>
</dbReference>
<dbReference type="RefSeq" id="WP_034705261.1">
    <property type="nucleotide sequence ID" value="NZ_JPRO01000010.1"/>
</dbReference>
<gene>
    <name evidence="2" type="ORF">IX38_12500</name>
</gene>
<keyword evidence="1" id="KW-0812">Transmembrane</keyword>
<feature type="transmembrane region" description="Helical" evidence="1">
    <location>
        <begin position="6"/>
        <end position="23"/>
    </location>
</feature>
<keyword evidence="1" id="KW-1133">Transmembrane helix</keyword>
<feature type="transmembrane region" description="Helical" evidence="1">
    <location>
        <begin position="97"/>
        <end position="121"/>
    </location>
</feature>
<keyword evidence="1" id="KW-0472">Membrane</keyword>
<proteinExistence type="predicted"/>
<dbReference type="eggNOG" id="ENOG5033URD">
    <property type="taxonomic scope" value="Bacteria"/>
</dbReference>
<feature type="transmembrane region" description="Helical" evidence="1">
    <location>
        <begin position="63"/>
        <end position="85"/>
    </location>
</feature>
<evidence type="ECO:0000313" key="2">
    <source>
        <dbReference type="EMBL" id="KFF02785.1"/>
    </source>
</evidence>
<protein>
    <submittedName>
        <fullName evidence="2">Uncharacterized protein</fullName>
    </submittedName>
</protein>
<dbReference type="STRING" id="421531.IX38_12500"/>